<feature type="region of interest" description="Disordered" evidence="1">
    <location>
        <begin position="1"/>
        <end position="47"/>
    </location>
</feature>
<reference evidence="2 3" key="1">
    <citation type="submission" date="2019-05" db="EMBL/GenBank/DDBJ databases">
        <title>Another draft genome of Portunus trituberculatus and its Hox gene families provides insights of decapod evolution.</title>
        <authorList>
            <person name="Jeong J.-H."/>
            <person name="Song I."/>
            <person name="Kim S."/>
            <person name="Choi T."/>
            <person name="Kim D."/>
            <person name="Ryu S."/>
            <person name="Kim W."/>
        </authorList>
    </citation>
    <scope>NUCLEOTIDE SEQUENCE [LARGE SCALE GENOMIC DNA]</scope>
    <source>
        <tissue evidence="2">Muscle</tissue>
    </source>
</reference>
<evidence type="ECO:0000313" key="2">
    <source>
        <dbReference type="EMBL" id="MPC45123.1"/>
    </source>
</evidence>
<gene>
    <name evidence="2" type="ORF">E2C01_038808</name>
</gene>
<keyword evidence="3" id="KW-1185">Reference proteome</keyword>
<sequence>MNAFVTGKKKSSSTRFRDTGTATPVTTTTANKQTNKQPGPVDTNRSPFVKSNTAIYLSSPMTVKRNNTATTTATITCINSITITDNNTNTTNTTNNTTTNNNNNSSTCKSNTATQVMPLTSTRTSRRTKGQYKTFSPDSPLAGCQTRSCTLPSSGSASTLAVMYSHYYIHLERAPPSHFQGGTHF</sequence>
<comment type="caution">
    <text evidence="2">The sequence shown here is derived from an EMBL/GenBank/DDBJ whole genome shotgun (WGS) entry which is preliminary data.</text>
</comment>
<dbReference type="Proteomes" id="UP000324222">
    <property type="component" value="Unassembled WGS sequence"/>
</dbReference>
<proteinExistence type="predicted"/>
<accession>A0A5B7FJ08</accession>
<dbReference type="EMBL" id="VSRR010006580">
    <property type="protein sequence ID" value="MPC45123.1"/>
    <property type="molecule type" value="Genomic_DNA"/>
</dbReference>
<organism evidence="2 3">
    <name type="scientific">Portunus trituberculatus</name>
    <name type="common">Swimming crab</name>
    <name type="synonym">Neptunus trituberculatus</name>
    <dbReference type="NCBI Taxonomy" id="210409"/>
    <lineage>
        <taxon>Eukaryota</taxon>
        <taxon>Metazoa</taxon>
        <taxon>Ecdysozoa</taxon>
        <taxon>Arthropoda</taxon>
        <taxon>Crustacea</taxon>
        <taxon>Multicrustacea</taxon>
        <taxon>Malacostraca</taxon>
        <taxon>Eumalacostraca</taxon>
        <taxon>Eucarida</taxon>
        <taxon>Decapoda</taxon>
        <taxon>Pleocyemata</taxon>
        <taxon>Brachyura</taxon>
        <taxon>Eubrachyura</taxon>
        <taxon>Portunoidea</taxon>
        <taxon>Portunidae</taxon>
        <taxon>Portuninae</taxon>
        <taxon>Portunus</taxon>
    </lineage>
</organism>
<evidence type="ECO:0000313" key="3">
    <source>
        <dbReference type="Proteomes" id="UP000324222"/>
    </source>
</evidence>
<feature type="region of interest" description="Disordered" evidence="1">
    <location>
        <begin position="116"/>
        <end position="139"/>
    </location>
</feature>
<dbReference type="AlphaFoldDB" id="A0A5B7FJ08"/>
<protein>
    <submittedName>
        <fullName evidence="2">Uncharacterized protein</fullName>
    </submittedName>
</protein>
<name>A0A5B7FJ08_PORTR</name>
<evidence type="ECO:0000256" key="1">
    <source>
        <dbReference type="SAM" id="MobiDB-lite"/>
    </source>
</evidence>
<feature type="compositionally biased region" description="Low complexity" evidence="1">
    <location>
        <begin position="19"/>
        <end position="38"/>
    </location>
</feature>